<evidence type="ECO:0000256" key="1">
    <source>
        <dbReference type="ARBA" id="ARBA00006336"/>
    </source>
</evidence>
<dbReference type="SUPFAM" id="SSF52499">
    <property type="entry name" value="Isochorismatase-like hydrolases"/>
    <property type="match status" value="1"/>
</dbReference>
<dbReference type="Proteomes" id="UP000585272">
    <property type="component" value="Unassembled WGS sequence"/>
</dbReference>
<dbReference type="AlphaFoldDB" id="A0A840IBF7"/>
<accession>A0A840IBF7</accession>
<organism evidence="9 10">
    <name type="scientific">Conexibacter arvalis</name>
    <dbReference type="NCBI Taxonomy" id="912552"/>
    <lineage>
        <taxon>Bacteria</taxon>
        <taxon>Bacillati</taxon>
        <taxon>Actinomycetota</taxon>
        <taxon>Thermoleophilia</taxon>
        <taxon>Solirubrobacterales</taxon>
        <taxon>Conexibacteraceae</taxon>
        <taxon>Conexibacter</taxon>
    </lineage>
</organism>
<evidence type="ECO:0000256" key="3">
    <source>
        <dbReference type="ARBA" id="ARBA00022723"/>
    </source>
</evidence>
<reference evidence="9 10" key="1">
    <citation type="submission" date="2020-08" db="EMBL/GenBank/DDBJ databases">
        <title>Genomic Encyclopedia of Archaeal and Bacterial Type Strains, Phase II (KMG-II): from individual species to whole genera.</title>
        <authorList>
            <person name="Goeker M."/>
        </authorList>
    </citation>
    <scope>NUCLEOTIDE SEQUENCE [LARGE SCALE GENOMIC DNA]</scope>
    <source>
        <strain evidence="9 10">DSM 23288</strain>
    </source>
</reference>
<evidence type="ECO:0000259" key="8">
    <source>
        <dbReference type="Pfam" id="PF00857"/>
    </source>
</evidence>
<dbReference type="Gene3D" id="3.40.50.850">
    <property type="entry name" value="Isochorismatase-like"/>
    <property type="match status" value="1"/>
</dbReference>
<evidence type="ECO:0000256" key="2">
    <source>
        <dbReference type="ARBA" id="ARBA00022642"/>
    </source>
</evidence>
<evidence type="ECO:0000256" key="7">
    <source>
        <dbReference type="ARBA" id="ARBA00043224"/>
    </source>
</evidence>
<gene>
    <name evidence="9" type="ORF">BDZ31_001843</name>
</gene>
<name>A0A840IBF7_9ACTN</name>
<evidence type="ECO:0000256" key="4">
    <source>
        <dbReference type="ARBA" id="ARBA00022801"/>
    </source>
</evidence>
<dbReference type="EC" id="3.5.1.19" evidence="6"/>
<evidence type="ECO:0000256" key="5">
    <source>
        <dbReference type="ARBA" id="ARBA00037900"/>
    </source>
</evidence>
<evidence type="ECO:0000256" key="6">
    <source>
        <dbReference type="ARBA" id="ARBA00039017"/>
    </source>
</evidence>
<dbReference type="InterPro" id="IPR052347">
    <property type="entry name" value="Isochorismatase_Nicotinamidase"/>
</dbReference>
<proteinExistence type="inferred from homology"/>
<dbReference type="RefSeq" id="WP_183341316.1">
    <property type="nucleotide sequence ID" value="NZ_JACHNU010000002.1"/>
</dbReference>
<dbReference type="GO" id="GO:0046872">
    <property type="term" value="F:metal ion binding"/>
    <property type="evidence" value="ECO:0007669"/>
    <property type="project" value="UniProtKB-KW"/>
</dbReference>
<evidence type="ECO:0000313" key="10">
    <source>
        <dbReference type="Proteomes" id="UP000585272"/>
    </source>
</evidence>
<dbReference type="InterPro" id="IPR000868">
    <property type="entry name" value="Isochorismatase-like_dom"/>
</dbReference>
<dbReference type="PANTHER" id="PTHR11080:SF2">
    <property type="entry name" value="LD05707P"/>
    <property type="match status" value="1"/>
</dbReference>
<keyword evidence="3" id="KW-0479">Metal-binding</keyword>
<dbReference type="PANTHER" id="PTHR11080">
    <property type="entry name" value="PYRAZINAMIDASE/NICOTINAMIDASE"/>
    <property type="match status" value="1"/>
</dbReference>
<comment type="similarity">
    <text evidence="1">Belongs to the isochorismatase family.</text>
</comment>
<dbReference type="Pfam" id="PF00857">
    <property type="entry name" value="Isochorismatase"/>
    <property type="match status" value="1"/>
</dbReference>
<evidence type="ECO:0000313" key="9">
    <source>
        <dbReference type="EMBL" id="MBB4662257.1"/>
    </source>
</evidence>
<comment type="pathway">
    <text evidence="5">Cofactor biosynthesis; nicotinate biosynthesis; nicotinate from nicotinamide: step 1/1.</text>
</comment>
<dbReference type="InterPro" id="IPR036380">
    <property type="entry name" value="Isochorismatase-like_sf"/>
</dbReference>
<comment type="caution">
    <text evidence="9">The sequence shown here is derived from an EMBL/GenBank/DDBJ whole genome shotgun (WGS) entry which is preliminary data.</text>
</comment>
<dbReference type="GO" id="GO:0019363">
    <property type="term" value="P:pyridine nucleotide biosynthetic process"/>
    <property type="evidence" value="ECO:0007669"/>
    <property type="project" value="UniProtKB-KW"/>
</dbReference>
<dbReference type="EMBL" id="JACHNU010000002">
    <property type="protein sequence ID" value="MBB4662257.1"/>
    <property type="molecule type" value="Genomic_DNA"/>
</dbReference>
<keyword evidence="4 9" id="KW-0378">Hydrolase</keyword>
<keyword evidence="2" id="KW-0662">Pyridine nucleotide biosynthesis</keyword>
<keyword evidence="10" id="KW-1185">Reference proteome</keyword>
<protein>
    <recommendedName>
        <fullName evidence="6">nicotinamidase</fullName>
        <ecNumber evidence="6">3.5.1.19</ecNumber>
    </recommendedName>
    <alternativeName>
        <fullName evidence="7">Nicotinamide deamidase</fullName>
    </alternativeName>
</protein>
<feature type="domain" description="Isochorismatase-like" evidence="8">
    <location>
        <begin position="4"/>
        <end position="176"/>
    </location>
</feature>
<dbReference type="GO" id="GO:0008936">
    <property type="term" value="F:nicotinamidase activity"/>
    <property type="evidence" value="ECO:0007669"/>
    <property type="project" value="UniProtKB-EC"/>
</dbReference>
<sequence>MSEALLIIDVQHDFLPPAGALAVPEGDRVIDAIVALARSGRFDLVVATRDWHPPDHSSFAGEGGPWPEHCVAESPGAALHERVEQVAEVVIDKGTERAAEGYSAFETPALREVLRERGVDAVTIAGVATDYCVRHTALDALGEGLRVTVATDAVRGIDAERTAETLRELAEAGAVVD</sequence>